<feature type="transmembrane region" description="Helical" evidence="3">
    <location>
        <begin position="262"/>
        <end position="279"/>
    </location>
</feature>
<dbReference type="InterPro" id="IPR037185">
    <property type="entry name" value="EmrE-like"/>
</dbReference>
<sequence>MIFLLAALGILGASASGPIIASTPGVPVLSMAFWRNALGAAVMAAPTVVRDPGSLVRAGRHGWGWSAVAALALALHFACFMFSVRMTSVATATALVCLQSVWIALYRRLGGTGLPWAVAAGIALAFTGAVTITGFDLGGDRRALLGDVLAIAGGMLSAVYTLAGAKARQSLATGSYTTLCYGMAAAVLLVLCLAFNVPLWGFGPAGWAGILALTAFAQIMGHTILNHVVKRLGALTVSTLTLLEIPGAALLAALLLGESLPAGTYAGMALIMAGLAAVVRGQRAALPAMPPKPAKPAKTAELSRGTD</sequence>
<keyword evidence="6" id="KW-1185">Reference proteome</keyword>
<evidence type="ECO:0000313" key="6">
    <source>
        <dbReference type="Proteomes" id="UP000325307"/>
    </source>
</evidence>
<dbReference type="PANTHER" id="PTHR22911:SF76">
    <property type="entry name" value="EAMA DOMAIN-CONTAINING PROTEIN"/>
    <property type="match status" value="1"/>
</dbReference>
<name>A0A5A7NQZ7_9MICC</name>
<feature type="transmembrane region" description="Helical" evidence="3">
    <location>
        <begin position="205"/>
        <end position="225"/>
    </location>
</feature>
<comment type="caution">
    <text evidence="5">The sequence shown here is derived from an EMBL/GenBank/DDBJ whole genome shotgun (WGS) entry which is preliminary data.</text>
</comment>
<dbReference type="RefSeq" id="WP_149956584.1">
    <property type="nucleotide sequence ID" value="NZ_BKDJ01000006.1"/>
</dbReference>
<dbReference type="Proteomes" id="UP000325307">
    <property type="component" value="Unassembled WGS sequence"/>
</dbReference>
<dbReference type="SUPFAM" id="SSF103481">
    <property type="entry name" value="Multidrug resistance efflux transporter EmrE"/>
    <property type="match status" value="2"/>
</dbReference>
<feature type="transmembrane region" description="Helical" evidence="3">
    <location>
        <begin position="175"/>
        <end position="199"/>
    </location>
</feature>
<dbReference type="GO" id="GO:0016020">
    <property type="term" value="C:membrane"/>
    <property type="evidence" value="ECO:0007669"/>
    <property type="project" value="InterPro"/>
</dbReference>
<evidence type="ECO:0000259" key="4">
    <source>
        <dbReference type="Pfam" id="PF00892"/>
    </source>
</evidence>
<feature type="transmembrane region" description="Helical" evidence="3">
    <location>
        <begin position="113"/>
        <end position="132"/>
    </location>
</feature>
<dbReference type="EMBL" id="BKDJ01000006">
    <property type="protein sequence ID" value="GER22966.1"/>
    <property type="molecule type" value="Genomic_DNA"/>
</dbReference>
<dbReference type="PANTHER" id="PTHR22911">
    <property type="entry name" value="ACYL-MALONYL CONDENSING ENZYME-RELATED"/>
    <property type="match status" value="1"/>
</dbReference>
<dbReference type="AlphaFoldDB" id="A0A5A7NQZ7"/>
<feature type="transmembrane region" description="Helical" evidence="3">
    <location>
        <begin position="31"/>
        <end position="50"/>
    </location>
</feature>
<gene>
    <name evidence="5" type="ORF">NCCP1664_14620</name>
</gene>
<evidence type="ECO:0000256" key="3">
    <source>
        <dbReference type="SAM" id="Phobius"/>
    </source>
</evidence>
<protein>
    <recommendedName>
        <fullName evidence="4">EamA domain-containing protein</fullName>
    </recommendedName>
</protein>
<feature type="transmembrane region" description="Helical" evidence="3">
    <location>
        <begin position="62"/>
        <end position="83"/>
    </location>
</feature>
<feature type="domain" description="EamA" evidence="4">
    <location>
        <begin position="145"/>
        <end position="279"/>
    </location>
</feature>
<keyword evidence="3" id="KW-0812">Transmembrane</keyword>
<evidence type="ECO:0000256" key="2">
    <source>
        <dbReference type="SAM" id="MobiDB-lite"/>
    </source>
</evidence>
<comment type="similarity">
    <text evidence="1">Belongs to the EamA transporter family.</text>
</comment>
<feature type="transmembrane region" description="Helical" evidence="3">
    <location>
        <begin position="89"/>
        <end position="106"/>
    </location>
</feature>
<evidence type="ECO:0000313" key="5">
    <source>
        <dbReference type="EMBL" id="GER22966.1"/>
    </source>
</evidence>
<accession>A0A5A7NQZ7</accession>
<feature type="transmembrane region" description="Helical" evidence="3">
    <location>
        <begin position="232"/>
        <end position="256"/>
    </location>
</feature>
<keyword evidence="3" id="KW-0472">Membrane</keyword>
<keyword evidence="3" id="KW-1133">Transmembrane helix</keyword>
<evidence type="ECO:0000256" key="1">
    <source>
        <dbReference type="ARBA" id="ARBA00007362"/>
    </source>
</evidence>
<dbReference type="Pfam" id="PF00892">
    <property type="entry name" value="EamA"/>
    <property type="match status" value="1"/>
</dbReference>
<dbReference type="InterPro" id="IPR000620">
    <property type="entry name" value="EamA_dom"/>
</dbReference>
<proteinExistence type="inferred from homology"/>
<dbReference type="OrthoDB" id="5242788at2"/>
<feature type="region of interest" description="Disordered" evidence="2">
    <location>
        <begin position="287"/>
        <end position="307"/>
    </location>
</feature>
<reference evidence="5 6" key="1">
    <citation type="submission" date="2019-09" db="EMBL/GenBank/DDBJ databases">
        <title>Arthrobacter zafarii sp. nov., a moderately thermotolerant and halotolerant actinobacterium isolated from Cholistan desert soil of Pakistan.</title>
        <authorList>
            <person name="Amin A."/>
            <person name="Ahmed I."/>
            <person name="Khalid N."/>
            <person name="Schumann P."/>
            <person name="Busse H.J."/>
            <person name="Khan I.U."/>
            <person name="Li S."/>
            <person name="Li W.J."/>
        </authorList>
    </citation>
    <scope>NUCLEOTIDE SEQUENCE [LARGE SCALE GENOMIC DNA]</scope>
    <source>
        <strain evidence="5 6">NCCP-1664</strain>
    </source>
</reference>
<organism evidence="5 6">
    <name type="scientific">Zafaria cholistanensis</name>
    <dbReference type="NCBI Taxonomy" id="1682741"/>
    <lineage>
        <taxon>Bacteria</taxon>
        <taxon>Bacillati</taxon>
        <taxon>Actinomycetota</taxon>
        <taxon>Actinomycetes</taxon>
        <taxon>Micrococcales</taxon>
        <taxon>Micrococcaceae</taxon>
        <taxon>Zafaria</taxon>
    </lineage>
</organism>
<feature type="transmembrane region" description="Helical" evidence="3">
    <location>
        <begin position="144"/>
        <end position="163"/>
    </location>
</feature>